<evidence type="ECO:0000256" key="7">
    <source>
        <dbReference type="ARBA" id="ARBA00031828"/>
    </source>
</evidence>
<dbReference type="NCBIfam" id="TIGR01656">
    <property type="entry name" value="Histidinol-ppas"/>
    <property type="match status" value="1"/>
</dbReference>
<dbReference type="GO" id="GO:0005975">
    <property type="term" value="P:carbohydrate metabolic process"/>
    <property type="evidence" value="ECO:0007669"/>
    <property type="project" value="InterPro"/>
</dbReference>
<dbReference type="InterPro" id="IPR006549">
    <property type="entry name" value="HAD-SF_hydro_IIIA"/>
</dbReference>
<comment type="similarity">
    <text evidence="2">Belongs to the GmhB family.</text>
</comment>
<reference evidence="8" key="1">
    <citation type="submission" date="2020-06" db="EMBL/GenBank/DDBJ databases">
        <authorList>
            <consortium name="Plant Systems Biology data submission"/>
        </authorList>
    </citation>
    <scope>NUCLEOTIDE SEQUENCE</scope>
    <source>
        <strain evidence="8">D6</strain>
    </source>
</reference>
<dbReference type="InterPro" id="IPR036412">
    <property type="entry name" value="HAD-like_sf"/>
</dbReference>
<dbReference type="PANTHER" id="PTHR42891:SF1">
    <property type="entry name" value="D-GLYCERO-BETA-D-MANNO-HEPTOSE-1,7-BISPHOSPHATE 7-PHOSPHATASE"/>
    <property type="match status" value="1"/>
</dbReference>
<dbReference type="SUPFAM" id="SSF56784">
    <property type="entry name" value="HAD-like"/>
    <property type="match status" value="1"/>
</dbReference>
<dbReference type="NCBIfam" id="TIGR01662">
    <property type="entry name" value="HAD-SF-IIIA"/>
    <property type="match status" value="1"/>
</dbReference>
<protein>
    <recommendedName>
        <fullName evidence="7">D,D-heptose 1,7-bisphosphate phosphatase</fullName>
    </recommendedName>
</protein>
<evidence type="ECO:0000256" key="5">
    <source>
        <dbReference type="ARBA" id="ARBA00022801"/>
    </source>
</evidence>
<accession>A0A9N8DMJ3</accession>
<dbReference type="InterPro" id="IPR004446">
    <property type="entry name" value="Heptose_bisP_phosphatase"/>
</dbReference>
<dbReference type="NCBIfam" id="TIGR01549">
    <property type="entry name" value="HAD-SF-IA-v1"/>
    <property type="match status" value="1"/>
</dbReference>
<keyword evidence="9" id="KW-1185">Reference proteome</keyword>
<evidence type="ECO:0000313" key="9">
    <source>
        <dbReference type="Proteomes" id="UP001153069"/>
    </source>
</evidence>
<dbReference type="Proteomes" id="UP001153069">
    <property type="component" value="Unassembled WGS sequence"/>
</dbReference>
<dbReference type="InterPro" id="IPR006439">
    <property type="entry name" value="HAD-SF_hydro_IA"/>
</dbReference>
<evidence type="ECO:0000256" key="3">
    <source>
        <dbReference type="ARBA" id="ARBA00022490"/>
    </source>
</evidence>
<comment type="subcellular location">
    <subcellularLocation>
        <location evidence="1">Cytoplasm</location>
    </subcellularLocation>
</comment>
<evidence type="ECO:0000256" key="4">
    <source>
        <dbReference type="ARBA" id="ARBA00022723"/>
    </source>
</evidence>
<keyword evidence="3" id="KW-0963">Cytoplasm</keyword>
<dbReference type="OrthoDB" id="44021at2759"/>
<dbReference type="EMBL" id="CAICTM010000162">
    <property type="protein sequence ID" value="CAB9503341.1"/>
    <property type="molecule type" value="Genomic_DNA"/>
</dbReference>
<dbReference type="Gene3D" id="3.40.50.1000">
    <property type="entry name" value="HAD superfamily/HAD-like"/>
    <property type="match status" value="1"/>
</dbReference>
<sequence>MSAANNSPIGLILLDRDGVINEDVGAPGVIDPQQLELTHKAGTAIGNLKRAGYPVVLITNQSCVGKQLITEQELYQGILPRLQQLLLAQDPDATWDHVFCCTTTPDVPDERRKPSPGMILEACRQYKVDPSQTVFVGDTLTDLQAATRAGVPVKILVSTGYGSGIVQQYYYGGGSNPPNQEHDENDPVQQTPRVMECSQQEQEQNQALDSPPDNDRKVALQSVMPFLYVKNLFEASQWILEQQSTAATSITTVQGTRD</sequence>
<keyword evidence="6" id="KW-0119">Carbohydrate metabolism</keyword>
<comment type="caution">
    <text evidence="8">The sequence shown here is derived from an EMBL/GenBank/DDBJ whole genome shotgun (WGS) entry which is preliminary data.</text>
</comment>
<dbReference type="GO" id="GO:0046872">
    <property type="term" value="F:metal ion binding"/>
    <property type="evidence" value="ECO:0007669"/>
    <property type="project" value="UniProtKB-KW"/>
</dbReference>
<organism evidence="8 9">
    <name type="scientific">Seminavis robusta</name>
    <dbReference type="NCBI Taxonomy" id="568900"/>
    <lineage>
        <taxon>Eukaryota</taxon>
        <taxon>Sar</taxon>
        <taxon>Stramenopiles</taxon>
        <taxon>Ochrophyta</taxon>
        <taxon>Bacillariophyta</taxon>
        <taxon>Bacillariophyceae</taxon>
        <taxon>Bacillariophycidae</taxon>
        <taxon>Naviculales</taxon>
        <taxon>Naviculaceae</taxon>
        <taxon>Seminavis</taxon>
    </lineage>
</organism>
<evidence type="ECO:0000256" key="6">
    <source>
        <dbReference type="ARBA" id="ARBA00023277"/>
    </source>
</evidence>
<dbReference type="PANTHER" id="PTHR42891">
    <property type="entry name" value="D-GLYCERO-BETA-D-MANNO-HEPTOSE-1,7-BISPHOSPHATE 7-PHOSPHATASE"/>
    <property type="match status" value="1"/>
</dbReference>
<name>A0A9N8DMJ3_9STRA</name>
<dbReference type="InterPro" id="IPR023214">
    <property type="entry name" value="HAD_sf"/>
</dbReference>
<evidence type="ECO:0000313" key="8">
    <source>
        <dbReference type="EMBL" id="CAB9503341.1"/>
    </source>
</evidence>
<dbReference type="AlphaFoldDB" id="A0A9N8DMJ3"/>
<keyword evidence="4" id="KW-0479">Metal-binding</keyword>
<evidence type="ECO:0000256" key="2">
    <source>
        <dbReference type="ARBA" id="ARBA00005628"/>
    </source>
</evidence>
<gene>
    <name evidence="8" type="ORF">SEMRO_163_G073050.1</name>
</gene>
<dbReference type="Pfam" id="PF00702">
    <property type="entry name" value="Hydrolase"/>
    <property type="match status" value="1"/>
</dbReference>
<dbReference type="GO" id="GO:0005737">
    <property type="term" value="C:cytoplasm"/>
    <property type="evidence" value="ECO:0007669"/>
    <property type="project" value="UniProtKB-SubCell"/>
</dbReference>
<dbReference type="GO" id="GO:0016791">
    <property type="term" value="F:phosphatase activity"/>
    <property type="evidence" value="ECO:0007669"/>
    <property type="project" value="InterPro"/>
</dbReference>
<keyword evidence="5" id="KW-0378">Hydrolase</keyword>
<dbReference type="InterPro" id="IPR006543">
    <property type="entry name" value="Histidinol-phos"/>
</dbReference>
<evidence type="ECO:0000256" key="1">
    <source>
        <dbReference type="ARBA" id="ARBA00004496"/>
    </source>
</evidence>
<proteinExistence type="inferred from homology"/>